<keyword evidence="2" id="KW-1185">Reference proteome</keyword>
<dbReference type="Proteomes" id="UP000297245">
    <property type="component" value="Unassembled WGS sequence"/>
</dbReference>
<protein>
    <submittedName>
        <fullName evidence="1">Uncharacterized protein</fullName>
    </submittedName>
</protein>
<reference evidence="1 2" key="1">
    <citation type="journal article" date="2019" name="Nat. Ecol. Evol.">
        <title>Megaphylogeny resolves global patterns of mushroom evolution.</title>
        <authorList>
            <person name="Varga T."/>
            <person name="Krizsan K."/>
            <person name="Foldi C."/>
            <person name="Dima B."/>
            <person name="Sanchez-Garcia M."/>
            <person name="Sanchez-Ramirez S."/>
            <person name="Szollosi G.J."/>
            <person name="Szarkandi J.G."/>
            <person name="Papp V."/>
            <person name="Albert L."/>
            <person name="Andreopoulos W."/>
            <person name="Angelini C."/>
            <person name="Antonin V."/>
            <person name="Barry K.W."/>
            <person name="Bougher N.L."/>
            <person name="Buchanan P."/>
            <person name="Buyck B."/>
            <person name="Bense V."/>
            <person name="Catcheside P."/>
            <person name="Chovatia M."/>
            <person name="Cooper J."/>
            <person name="Damon W."/>
            <person name="Desjardin D."/>
            <person name="Finy P."/>
            <person name="Geml J."/>
            <person name="Haridas S."/>
            <person name="Hughes K."/>
            <person name="Justo A."/>
            <person name="Karasinski D."/>
            <person name="Kautmanova I."/>
            <person name="Kiss B."/>
            <person name="Kocsube S."/>
            <person name="Kotiranta H."/>
            <person name="LaButti K.M."/>
            <person name="Lechner B.E."/>
            <person name="Liimatainen K."/>
            <person name="Lipzen A."/>
            <person name="Lukacs Z."/>
            <person name="Mihaltcheva S."/>
            <person name="Morgado L.N."/>
            <person name="Niskanen T."/>
            <person name="Noordeloos M.E."/>
            <person name="Ohm R.A."/>
            <person name="Ortiz-Santana B."/>
            <person name="Ovrebo C."/>
            <person name="Racz N."/>
            <person name="Riley R."/>
            <person name="Savchenko A."/>
            <person name="Shiryaev A."/>
            <person name="Soop K."/>
            <person name="Spirin V."/>
            <person name="Szebenyi C."/>
            <person name="Tomsovsky M."/>
            <person name="Tulloss R.E."/>
            <person name="Uehling J."/>
            <person name="Grigoriev I.V."/>
            <person name="Vagvolgyi C."/>
            <person name="Papp T."/>
            <person name="Martin F.M."/>
            <person name="Miettinen O."/>
            <person name="Hibbett D.S."/>
            <person name="Nagy L.G."/>
        </authorList>
    </citation>
    <scope>NUCLEOTIDE SEQUENCE [LARGE SCALE GENOMIC DNA]</scope>
    <source>
        <strain evidence="1 2">CBS 962.96</strain>
    </source>
</reference>
<evidence type="ECO:0000313" key="1">
    <source>
        <dbReference type="EMBL" id="THU76489.1"/>
    </source>
</evidence>
<evidence type="ECO:0000313" key="2">
    <source>
        <dbReference type="Proteomes" id="UP000297245"/>
    </source>
</evidence>
<name>A0A4S8KLT7_DENBC</name>
<proteinExistence type="predicted"/>
<accession>A0A4S8KLT7</accession>
<dbReference type="AlphaFoldDB" id="A0A4S8KLT7"/>
<dbReference type="EMBL" id="ML180890">
    <property type="protein sequence ID" value="THU76489.1"/>
    <property type="molecule type" value="Genomic_DNA"/>
</dbReference>
<sequence length="107" mass="11715">MATVSCYVLLATLLEKDIQVRTGRKINMSSCHLPRSRRHQPPPPSTTRAMTEAYQAANNAVPLDFPGDWYMTWPPMSPLSSSTLSALCPSFVPLNSLSVQPADAVIL</sequence>
<organism evidence="1 2">
    <name type="scientific">Dendrothele bispora (strain CBS 962.96)</name>
    <dbReference type="NCBI Taxonomy" id="1314807"/>
    <lineage>
        <taxon>Eukaryota</taxon>
        <taxon>Fungi</taxon>
        <taxon>Dikarya</taxon>
        <taxon>Basidiomycota</taxon>
        <taxon>Agaricomycotina</taxon>
        <taxon>Agaricomycetes</taxon>
        <taxon>Agaricomycetidae</taxon>
        <taxon>Agaricales</taxon>
        <taxon>Agaricales incertae sedis</taxon>
        <taxon>Dendrothele</taxon>
    </lineage>
</organism>
<gene>
    <name evidence="1" type="ORF">K435DRAFT_879149</name>
</gene>